<feature type="non-terminal residue" evidence="5">
    <location>
        <position position="1"/>
    </location>
</feature>
<evidence type="ECO:0000313" key="5">
    <source>
        <dbReference type="EMBL" id="KRT80644.1"/>
    </source>
</evidence>
<organism evidence="5 6">
    <name type="scientific">Oryctes borbonicus</name>
    <dbReference type="NCBI Taxonomy" id="1629725"/>
    <lineage>
        <taxon>Eukaryota</taxon>
        <taxon>Metazoa</taxon>
        <taxon>Ecdysozoa</taxon>
        <taxon>Arthropoda</taxon>
        <taxon>Hexapoda</taxon>
        <taxon>Insecta</taxon>
        <taxon>Pterygota</taxon>
        <taxon>Neoptera</taxon>
        <taxon>Endopterygota</taxon>
        <taxon>Coleoptera</taxon>
        <taxon>Polyphaga</taxon>
        <taxon>Scarabaeiformia</taxon>
        <taxon>Scarabaeidae</taxon>
        <taxon>Dynastinae</taxon>
        <taxon>Oryctes</taxon>
    </lineage>
</organism>
<gene>
    <name evidence="5" type="ORF">AMK59_6088</name>
</gene>
<dbReference type="InterPro" id="IPR029058">
    <property type="entry name" value="AB_hydrolase_fold"/>
</dbReference>
<dbReference type="AlphaFoldDB" id="A0A0T6B0E1"/>
<evidence type="ECO:0000256" key="1">
    <source>
        <dbReference type="ARBA" id="ARBA00013201"/>
    </source>
</evidence>
<name>A0A0T6B0E1_9SCAR</name>
<dbReference type="GO" id="GO:0003847">
    <property type="term" value="F:1-alkyl-2-acetylglycerophosphocholine esterase activity"/>
    <property type="evidence" value="ECO:0007669"/>
    <property type="project" value="UniProtKB-EC"/>
</dbReference>
<dbReference type="SUPFAM" id="SSF53474">
    <property type="entry name" value="alpha/beta-Hydrolases"/>
    <property type="match status" value="1"/>
</dbReference>
<dbReference type="Pfam" id="PF03403">
    <property type="entry name" value="PAF-AH_p_II"/>
    <property type="match status" value="1"/>
</dbReference>
<keyword evidence="6" id="KW-1185">Reference proteome</keyword>
<keyword evidence="2 5" id="KW-0378">Hydrolase</keyword>
<dbReference type="Gene3D" id="3.40.50.1820">
    <property type="entry name" value="alpha/beta hydrolase"/>
    <property type="match status" value="1"/>
</dbReference>
<dbReference type="GO" id="GO:0016042">
    <property type="term" value="P:lipid catabolic process"/>
    <property type="evidence" value="ECO:0007669"/>
    <property type="project" value="UniProtKB-KW"/>
</dbReference>
<evidence type="ECO:0000256" key="2">
    <source>
        <dbReference type="ARBA" id="ARBA00022801"/>
    </source>
</evidence>
<dbReference type="PANTHER" id="PTHR10272">
    <property type="entry name" value="PLATELET-ACTIVATING FACTOR ACETYLHYDROLASE"/>
    <property type="match status" value="1"/>
</dbReference>
<comment type="caution">
    <text evidence="5">The sequence shown here is derived from an EMBL/GenBank/DDBJ whole genome shotgun (WGS) entry which is preliminary data.</text>
</comment>
<keyword evidence="3" id="KW-0442">Lipid degradation</keyword>
<proteinExistence type="predicted"/>
<evidence type="ECO:0000313" key="6">
    <source>
        <dbReference type="Proteomes" id="UP000051574"/>
    </source>
</evidence>
<dbReference type="EMBL" id="LJIG01016424">
    <property type="protein sequence ID" value="KRT80644.1"/>
    <property type="molecule type" value="Genomic_DNA"/>
</dbReference>
<keyword evidence="4" id="KW-0443">Lipid metabolism</keyword>
<dbReference type="OrthoDB" id="2363873at2759"/>
<accession>A0A0T6B0E1</accession>
<dbReference type="PANTHER" id="PTHR10272:SF0">
    <property type="entry name" value="PLATELET-ACTIVATING FACTOR ACETYLHYDROLASE"/>
    <property type="match status" value="1"/>
</dbReference>
<sequence length="242" mass="27696">IVPGCVDLSLDYAKSGVLFRLYYPTDAQDNDEVNHEKWEPCILDESYLKGLSKVVMLPEYIVRFFNWKGGPMYSPVLYGEKVKVDHKLKCIIFSHGLGSYRSMYSSIYAELASRGYIVASLEHRDESACYTFYYTSEENAKNNVKSNIYYRNIKFGKGHFEERHKQIHIRVDECSRVLDFFLNLNKGIIPHNIMNDVPSSMETPFKLEDLVGKLDTTCITMSGHSFGGATALLTLSKRPELT</sequence>
<evidence type="ECO:0000256" key="3">
    <source>
        <dbReference type="ARBA" id="ARBA00022963"/>
    </source>
</evidence>
<evidence type="ECO:0000256" key="4">
    <source>
        <dbReference type="ARBA" id="ARBA00023098"/>
    </source>
</evidence>
<dbReference type="EC" id="3.1.1.47" evidence="1"/>
<dbReference type="Proteomes" id="UP000051574">
    <property type="component" value="Unassembled WGS sequence"/>
</dbReference>
<reference evidence="5 6" key="1">
    <citation type="submission" date="2015-09" db="EMBL/GenBank/DDBJ databases">
        <title>Draft genome of the scarab beetle Oryctes borbonicus.</title>
        <authorList>
            <person name="Meyer J.M."/>
            <person name="Markov G.V."/>
            <person name="Baskaran P."/>
            <person name="Herrmann M."/>
            <person name="Sommer R.J."/>
            <person name="Roedelsperger C."/>
        </authorList>
    </citation>
    <scope>NUCLEOTIDE SEQUENCE [LARGE SCALE GENOMIC DNA]</scope>
    <source>
        <strain evidence="5">OB123</strain>
        <tissue evidence="5">Whole animal</tissue>
    </source>
</reference>
<protein>
    <recommendedName>
        <fullName evidence="1">1-alkyl-2-acetylglycerophosphocholine esterase</fullName>
        <ecNumber evidence="1">3.1.1.47</ecNumber>
    </recommendedName>
</protein>